<gene>
    <name evidence="1" type="ORF">BTMF_LOCUS4640</name>
</gene>
<reference evidence="3" key="1">
    <citation type="submission" date="2017-02" db="UniProtKB">
        <authorList>
            <consortium name="WormBaseParasite"/>
        </authorList>
    </citation>
    <scope>IDENTIFICATION</scope>
</reference>
<name>A0A0R3QG55_9BILA</name>
<reference evidence="1 2" key="2">
    <citation type="submission" date="2018-11" db="EMBL/GenBank/DDBJ databases">
        <authorList>
            <consortium name="Pathogen Informatics"/>
        </authorList>
    </citation>
    <scope>NUCLEOTIDE SEQUENCE [LARGE SCALE GENOMIC DNA]</scope>
</reference>
<evidence type="ECO:0000313" key="2">
    <source>
        <dbReference type="Proteomes" id="UP000280834"/>
    </source>
</evidence>
<organism evidence="3">
    <name type="scientific">Brugia timori</name>
    <dbReference type="NCBI Taxonomy" id="42155"/>
    <lineage>
        <taxon>Eukaryota</taxon>
        <taxon>Metazoa</taxon>
        <taxon>Ecdysozoa</taxon>
        <taxon>Nematoda</taxon>
        <taxon>Chromadorea</taxon>
        <taxon>Rhabditida</taxon>
        <taxon>Spirurina</taxon>
        <taxon>Spiruromorpha</taxon>
        <taxon>Filarioidea</taxon>
        <taxon>Onchocercidae</taxon>
        <taxon>Brugia</taxon>
    </lineage>
</organism>
<keyword evidence="2" id="KW-1185">Reference proteome</keyword>
<protein>
    <submittedName>
        <fullName evidence="3">Secreted protein</fullName>
    </submittedName>
</protein>
<dbReference type="AlphaFoldDB" id="A0A0R3QG55"/>
<sequence>MLPARQLADTSCPGLDVGKLQSVEPRILVVVEVARHRDVRHGRCVADHEATPGQMRVDDLVGGLRLRPQIARELVLFSAADADHEAQGGERRRE</sequence>
<dbReference type="WBParaSite" id="BTMF_0000535401-mRNA-1">
    <property type="protein sequence ID" value="BTMF_0000535401-mRNA-1"/>
    <property type="gene ID" value="BTMF_0000535401"/>
</dbReference>
<accession>A0A0R3QG55</accession>
<evidence type="ECO:0000313" key="1">
    <source>
        <dbReference type="EMBL" id="VDO17099.1"/>
    </source>
</evidence>
<dbReference type="Proteomes" id="UP000280834">
    <property type="component" value="Unassembled WGS sequence"/>
</dbReference>
<dbReference type="EMBL" id="UZAG01004654">
    <property type="protein sequence ID" value="VDO17099.1"/>
    <property type="molecule type" value="Genomic_DNA"/>
</dbReference>
<proteinExistence type="predicted"/>
<evidence type="ECO:0000313" key="3">
    <source>
        <dbReference type="WBParaSite" id="BTMF_0000535401-mRNA-1"/>
    </source>
</evidence>